<feature type="region of interest" description="Disordered" evidence="1">
    <location>
        <begin position="37"/>
        <end position="56"/>
    </location>
</feature>
<organism evidence="2">
    <name type="scientific">Oryza glumipatula</name>
    <dbReference type="NCBI Taxonomy" id="40148"/>
    <lineage>
        <taxon>Eukaryota</taxon>
        <taxon>Viridiplantae</taxon>
        <taxon>Streptophyta</taxon>
        <taxon>Embryophyta</taxon>
        <taxon>Tracheophyta</taxon>
        <taxon>Spermatophyta</taxon>
        <taxon>Magnoliopsida</taxon>
        <taxon>Liliopsida</taxon>
        <taxon>Poales</taxon>
        <taxon>Poaceae</taxon>
        <taxon>BOP clade</taxon>
        <taxon>Oryzoideae</taxon>
        <taxon>Oryzeae</taxon>
        <taxon>Oryzinae</taxon>
        <taxon>Oryza</taxon>
    </lineage>
</organism>
<protein>
    <submittedName>
        <fullName evidence="2">Uncharacterized protein</fullName>
    </submittedName>
</protein>
<name>A0A0E0BJT7_9ORYZ</name>
<accession>A0A0E0BJT7</accession>
<dbReference type="EnsemblPlants" id="OGLUM11G15300.6">
    <property type="protein sequence ID" value="OGLUM11G15300.6"/>
    <property type="gene ID" value="OGLUM11G15300"/>
</dbReference>
<evidence type="ECO:0000256" key="1">
    <source>
        <dbReference type="SAM" id="MobiDB-lite"/>
    </source>
</evidence>
<evidence type="ECO:0000313" key="3">
    <source>
        <dbReference type="Proteomes" id="UP000026961"/>
    </source>
</evidence>
<reference evidence="2" key="2">
    <citation type="submission" date="2018-05" db="EMBL/GenBank/DDBJ databases">
        <title>OgluRS3 (Oryza glumaepatula Reference Sequence Version 3).</title>
        <authorList>
            <person name="Zhang J."/>
            <person name="Kudrna D."/>
            <person name="Lee S."/>
            <person name="Talag J."/>
            <person name="Welchert J."/>
            <person name="Wing R.A."/>
        </authorList>
    </citation>
    <scope>NUCLEOTIDE SEQUENCE [LARGE SCALE GENOMIC DNA]</scope>
</reference>
<dbReference type="Gramene" id="OGLUM11G15300.6">
    <property type="protein sequence ID" value="OGLUM11G15300.6"/>
    <property type="gene ID" value="OGLUM11G15300"/>
</dbReference>
<dbReference type="AlphaFoldDB" id="A0A0E0BJT7"/>
<sequence length="95" mass="10230">MPMRGEATSMARYGGRHTCPPADRLIASADRLLSSTVDSSPAACRPISDSRSRTPPDAVATLDAATIAPWKRKNHLIIADADCAQFQKLPRLGKK</sequence>
<proteinExistence type="predicted"/>
<reference evidence="2" key="1">
    <citation type="submission" date="2015-04" db="UniProtKB">
        <authorList>
            <consortium name="EnsemblPlants"/>
        </authorList>
    </citation>
    <scope>IDENTIFICATION</scope>
</reference>
<evidence type="ECO:0000313" key="2">
    <source>
        <dbReference type="EnsemblPlants" id="OGLUM11G15300.6"/>
    </source>
</evidence>
<keyword evidence="3" id="KW-1185">Reference proteome</keyword>
<dbReference type="HOGENOM" id="CLU_2376254_0_0_1"/>
<dbReference type="Proteomes" id="UP000026961">
    <property type="component" value="Chromosome 11"/>
</dbReference>